<evidence type="ECO:0000259" key="3">
    <source>
        <dbReference type="PROSITE" id="PS50196"/>
    </source>
</evidence>
<dbReference type="Gene3D" id="2.30.29.30">
    <property type="entry name" value="Pleckstrin-homology domain (PH domain)/Phosphotyrosine-binding domain (PTB)"/>
    <property type="match status" value="1"/>
</dbReference>
<evidence type="ECO:0000313" key="5">
    <source>
        <dbReference type="Proteomes" id="UP000053317"/>
    </source>
</evidence>
<dbReference type="GO" id="GO:0006913">
    <property type="term" value="P:nucleocytoplasmic transport"/>
    <property type="evidence" value="ECO:0007669"/>
    <property type="project" value="InterPro"/>
</dbReference>
<reference evidence="4 5" key="1">
    <citation type="submission" date="2015-05" db="EMBL/GenBank/DDBJ databases">
        <title>Distinctive expansion of gene families associated with plant cell wall degradation and secondary metabolism in the genomes of grapevine trunk pathogens.</title>
        <authorList>
            <person name="Lawrence D.P."/>
            <person name="Travadon R."/>
            <person name="Rolshausen P.E."/>
            <person name="Baumgartner K."/>
        </authorList>
    </citation>
    <scope>NUCLEOTIDE SEQUENCE [LARGE SCALE GENOMIC DNA]</scope>
    <source>
        <strain evidence="4">UCRPC4</strain>
    </source>
</reference>
<feature type="domain" description="RanBD1" evidence="3">
    <location>
        <begin position="937"/>
        <end position="1074"/>
    </location>
</feature>
<dbReference type="Pfam" id="PF00638">
    <property type="entry name" value="Ran_BP1"/>
    <property type="match status" value="1"/>
</dbReference>
<dbReference type="OrthoDB" id="2357150at2759"/>
<feature type="compositionally biased region" description="Polar residues" evidence="1">
    <location>
        <begin position="139"/>
        <end position="158"/>
    </location>
</feature>
<comment type="caution">
    <text evidence="4">The sequence shown here is derived from an EMBL/GenBank/DDBJ whole genome shotgun (WGS) entry which is preliminary data.</text>
</comment>
<dbReference type="GO" id="GO:0005737">
    <property type="term" value="C:cytoplasm"/>
    <property type="evidence" value="ECO:0007669"/>
    <property type="project" value="TreeGrafter"/>
</dbReference>
<feature type="transmembrane region" description="Helical" evidence="2">
    <location>
        <begin position="479"/>
        <end position="500"/>
    </location>
</feature>
<organism evidence="4 5">
    <name type="scientific">Phaeomoniella chlamydospora</name>
    <name type="common">Phaeoacremonium chlamydosporum</name>
    <dbReference type="NCBI Taxonomy" id="158046"/>
    <lineage>
        <taxon>Eukaryota</taxon>
        <taxon>Fungi</taxon>
        <taxon>Dikarya</taxon>
        <taxon>Ascomycota</taxon>
        <taxon>Pezizomycotina</taxon>
        <taxon>Eurotiomycetes</taxon>
        <taxon>Chaetothyriomycetidae</taxon>
        <taxon>Phaeomoniellales</taxon>
        <taxon>Phaeomoniellaceae</taxon>
        <taxon>Phaeomoniella</taxon>
    </lineage>
</organism>
<evidence type="ECO:0000256" key="2">
    <source>
        <dbReference type="SAM" id="Phobius"/>
    </source>
</evidence>
<dbReference type="GO" id="GO:0005643">
    <property type="term" value="C:nuclear pore"/>
    <property type="evidence" value="ECO:0007669"/>
    <property type="project" value="TreeGrafter"/>
</dbReference>
<dbReference type="SMART" id="SM00160">
    <property type="entry name" value="RanBD"/>
    <property type="match status" value="1"/>
</dbReference>
<accession>A0A0G2EZC1</accession>
<evidence type="ECO:0000256" key="1">
    <source>
        <dbReference type="SAM" id="MobiDB-lite"/>
    </source>
</evidence>
<dbReference type="Proteomes" id="UP000053317">
    <property type="component" value="Unassembled WGS sequence"/>
</dbReference>
<dbReference type="InterPro" id="IPR045255">
    <property type="entry name" value="RanBP1-like"/>
</dbReference>
<feature type="region of interest" description="Disordered" evidence="1">
    <location>
        <begin position="818"/>
        <end position="867"/>
    </location>
</feature>
<dbReference type="SUPFAM" id="SSF50729">
    <property type="entry name" value="PH domain-like"/>
    <property type="match status" value="1"/>
</dbReference>
<keyword evidence="2" id="KW-0472">Membrane</keyword>
<dbReference type="EMBL" id="LCWF01000019">
    <property type="protein sequence ID" value="KKY27932.1"/>
    <property type="molecule type" value="Genomic_DNA"/>
</dbReference>
<protein>
    <submittedName>
        <fullName evidence="4">Putative ran-specific gtpase-activating protein 1</fullName>
    </submittedName>
</protein>
<proteinExistence type="predicted"/>
<evidence type="ECO:0000313" key="4">
    <source>
        <dbReference type="EMBL" id="KKY27932.1"/>
    </source>
</evidence>
<feature type="region of interest" description="Disordered" evidence="1">
    <location>
        <begin position="52"/>
        <end position="103"/>
    </location>
</feature>
<reference evidence="4 5" key="2">
    <citation type="submission" date="2015-05" db="EMBL/GenBank/DDBJ databases">
        <authorList>
            <person name="Morales-Cruz A."/>
            <person name="Amrine K.C."/>
            <person name="Cantu D."/>
        </authorList>
    </citation>
    <scope>NUCLEOTIDE SEQUENCE [LARGE SCALE GENOMIC DNA]</scope>
    <source>
        <strain evidence="4">UCRPC4</strain>
    </source>
</reference>
<sequence length="1080" mass="120038">MTKSSIEQYSDRTSQPVQTELAIEFRYPSPQNIDRSLVHVLRLSQPVTMADGNNIIRPPSRLSESWDDIRSEKSREDDLQSENSTAFSLIRKNQEEDVESIDESHATISEVDGDSDGNIAASQELAVDEDGQREGGHDSSLTARPSYSQDISLQQQPWSGPEDITLKHTIHVFDHSESVAITNSLGKPFETVQLFGTLSMNVSNKDLDLDRPFRLVYVGDSSQRTPVLAKIGDALIAGKRPGFVQNTLSESRYHVIPTSYDQDAPTELVPIEAQLVVDECTTAASTRAEHPLHEKIYLRFKKGRQTLFTSSWTGKCYELSPSAAWSAPDIAVLCLSNNDDAVMRERLRIAALFMKRHGVPTILLTEDPAWGSATKFSEIHRGGLRFCVESSDQIIQEIPVDLGTFENINSTQLSHHITYLLESSNSQPLASLDSGQKAIQPLLPLPKYGKDVEKNLTKSFYQREIRGSLLEIRALQVSAALILTLLTSILAYGFFFFFIARTPLSVDRTPYISPTIPAKVFATTTDPVTSVQTGVSVHTLEPSSAVAPQKVETSLSKLVDDLNAVRSAAVKPPDSAKQVGKFDVRIIGRSHLILQPPKALLDKKGSLPKVSVTVQRGRRNITAHLERVFDNVHTVRLDAADAIGKLVVTITIENLYHQEKHEVCFGNPWLKIQEWQRSATQLKRTLDRDVKLLGMGASQLFEDYKHFRESLYKSFMDPQYLSMNATYPWKNTAGQVWTQSKQLFETSAEQSKTVSRRVSAKVDSTLQTLTGQSHKSVTNTRQIARGVSQYASSILARLNSSEISTRLIPKMPIYSKMAEPSNTTLNPATEKAADSEPQLAKTETELATNPQSTSEEKKDTEAPAETTNSVAEIASNAAASATSAATGVKDSVFSMFGGGAPKEKKVKEDEGEDEPSGSSKAKKEGEDQEPEESPDVHFEPVVHLTETVDTKTHEEAEEQTFKMRAKLFKFDRDTREWKERGTGDVRLLKHKENGKTRLVMRRDKTLKVCANHYVVPDMKLSPNVGSDRSWVWNAAADVSEGEPEAQTLAIRFGNSENANLFKEAFLKAQQENEKLFSKEE</sequence>
<dbReference type="AlphaFoldDB" id="A0A0G2EZC1"/>
<keyword evidence="2" id="KW-0812">Transmembrane</keyword>
<gene>
    <name evidence="4" type="ORF">UCRPC4_g00776</name>
</gene>
<dbReference type="PANTHER" id="PTHR23138">
    <property type="entry name" value="RAN BINDING PROTEIN"/>
    <property type="match status" value="1"/>
</dbReference>
<dbReference type="PANTHER" id="PTHR23138:SF87">
    <property type="entry name" value="E3 SUMO-PROTEIN LIGASE RANBP2"/>
    <property type="match status" value="1"/>
</dbReference>
<dbReference type="CDD" id="cd13179">
    <property type="entry name" value="RanBD_RanBP1"/>
    <property type="match status" value="1"/>
</dbReference>
<dbReference type="GO" id="GO:0005096">
    <property type="term" value="F:GTPase activator activity"/>
    <property type="evidence" value="ECO:0007669"/>
    <property type="project" value="TreeGrafter"/>
</dbReference>
<keyword evidence="5" id="KW-1185">Reference proteome</keyword>
<feature type="region of interest" description="Disordered" evidence="1">
    <location>
        <begin position="125"/>
        <end position="158"/>
    </location>
</feature>
<dbReference type="PROSITE" id="PS50196">
    <property type="entry name" value="RANBD1"/>
    <property type="match status" value="1"/>
</dbReference>
<feature type="compositionally biased region" description="Basic and acidic residues" evidence="1">
    <location>
        <begin position="67"/>
        <end position="78"/>
    </location>
</feature>
<dbReference type="InterPro" id="IPR011993">
    <property type="entry name" value="PH-like_dom_sf"/>
</dbReference>
<dbReference type="FunFam" id="2.30.29.30:FF:000254">
    <property type="entry name" value="Ran-specific GTPase-activating protein 1"/>
    <property type="match status" value="1"/>
</dbReference>
<dbReference type="InterPro" id="IPR045256">
    <property type="entry name" value="RanBP1_RanBD"/>
</dbReference>
<name>A0A0G2EZC1_PHACM</name>
<keyword evidence="2" id="KW-1133">Transmembrane helix</keyword>
<feature type="region of interest" description="Disordered" evidence="1">
    <location>
        <begin position="898"/>
        <end position="940"/>
    </location>
</feature>
<dbReference type="InterPro" id="IPR000156">
    <property type="entry name" value="Ran_bind_dom"/>
</dbReference>